<name>A0ABX0UCX2_9FLAO</name>
<dbReference type="EMBL" id="JAASQL010000004">
    <property type="protein sequence ID" value="NIJ46194.1"/>
    <property type="molecule type" value="Genomic_DNA"/>
</dbReference>
<reference evidence="1 2" key="1">
    <citation type="submission" date="2020-03" db="EMBL/GenBank/DDBJ databases">
        <title>Genomic Encyclopedia of Type Strains, Phase IV (KMG-IV): sequencing the most valuable type-strain genomes for metagenomic binning, comparative biology and taxonomic classification.</title>
        <authorList>
            <person name="Goeker M."/>
        </authorList>
    </citation>
    <scope>NUCLEOTIDE SEQUENCE [LARGE SCALE GENOMIC DNA]</scope>
    <source>
        <strain evidence="1 2">DSM 101599</strain>
    </source>
</reference>
<keyword evidence="2" id="KW-1185">Reference proteome</keyword>
<organism evidence="1 2">
    <name type="scientific">Wenyingzhuangia heitensis</name>
    <dbReference type="NCBI Taxonomy" id="1487859"/>
    <lineage>
        <taxon>Bacteria</taxon>
        <taxon>Pseudomonadati</taxon>
        <taxon>Bacteroidota</taxon>
        <taxon>Flavobacteriia</taxon>
        <taxon>Flavobacteriales</taxon>
        <taxon>Flavobacteriaceae</taxon>
        <taxon>Wenyingzhuangia</taxon>
    </lineage>
</organism>
<gene>
    <name evidence="1" type="ORF">FHR24_002672</name>
</gene>
<proteinExistence type="predicted"/>
<evidence type="ECO:0000313" key="1">
    <source>
        <dbReference type="EMBL" id="NIJ46194.1"/>
    </source>
</evidence>
<accession>A0ABX0UCX2</accession>
<comment type="caution">
    <text evidence="1">The sequence shown here is derived from an EMBL/GenBank/DDBJ whole genome shotgun (WGS) entry which is preliminary data.</text>
</comment>
<dbReference type="Proteomes" id="UP000745859">
    <property type="component" value="Unassembled WGS sequence"/>
</dbReference>
<sequence>MKKHVLILFALLLTKSIYGQISFKIEEDVSFPDLKVKIDSNISFPDFKVEIGEQCFF</sequence>
<protein>
    <submittedName>
        <fullName evidence="1">Uncharacterized protein</fullName>
    </submittedName>
</protein>
<evidence type="ECO:0000313" key="2">
    <source>
        <dbReference type="Proteomes" id="UP000745859"/>
    </source>
</evidence>